<feature type="transmembrane region" description="Helical" evidence="1">
    <location>
        <begin position="50"/>
        <end position="71"/>
    </location>
</feature>
<keyword evidence="1" id="KW-1133">Transmembrane helix</keyword>
<organism evidence="3 4">
    <name type="scientific">Gemmatimonas phototrophica</name>
    <dbReference type="NCBI Taxonomy" id="1379270"/>
    <lineage>
        <taxon>Bacteria</taxon>
        <taxon>Pseudomonadati</taxon>
        <taxon>Gemmatimonadota</taxon>
        <taxon>Gemmatimonadia</taxon>
        <taxon>Gemmatimonadales</taxon>
        <taxon>Gemmatimonadaceae</taxon>
        <taxon>Gemmatimonas</taxon>
    </lineage>
</organism>
<keyword evidence="1" id="KW-0472">Membrane</keyword>
<keyword evidence="1" id="KW-0812">Transmembrane</keyword>
<dbReference type="STRING" id="1379270.GEMMAAP_19185"/>
<evidence type="ECO:0000256" key="1">
    <source>
        <dbReference type="SAM" id="Phobius"/>
    </source>
</evidence>
<proteinExistence type="predicted"/>
<feature type="transmembrane region" description="Helical" evidence="1">
    <location>
        <begin position="216"/>
        <end position="237"/>
    </location>
</feature>
<feature type="transmembrane region" description="Helical" evidence="1">
    <location>
        <begin position="26"/>
        <end position="43"/>
    </location>
</feature>
<keyword evidence="4" id="KW-1185">Reference proteome</keyword>
<protein>
    <recommendedName>
        <fullName evidence="2">Dicarboxylate carrier MatC N-terminal domain-containing protein</fullName>
    </recommendedName>
</protein>
<reference evidence="3 4" key="2">
    <citation type="journal article" date="2016" name="Environ. Microbiol. Rep.">
        <title>Metagenomic evidence for the presence of phototrophic Gemmatimonadetes bacteria in diverse environments.</title>
        <authorList>
            <person name="Zeng Y."/>
            <person name="Baumbach J."/>
            <person name="Barbosa E.G."/>
            <person name="Azevedo V."/>
            <person name="Zhang C."/>
            <person name="Koblizek M."/>
        </authorList>
    </citation>
    <scope>NUCLEOTIDE SEQUENCE [LARGE SCALE GENOMIC DNA]</scope>
    <source>
        <strain evidence="3 4">AP64</strain>
    </source>
</reference>
<feature type="transmembrane region" description="Helical" evidence="1">
    <location>
        <begin position="357"/>
        <end position="379"/>
    </location>
</feature>
<accession>A0A143BPE7</accession>
<dbReference type="Pfam" id="PF07158">
    <property type="entry name" value="MatC_N"/>
    <property type="match status" value="1"/>
</dbReference>
<feature type="transmembrane region" description="Helical" evidence="1">
    <location>
        <begin position="267"/>
        <end position="285"/>
    </location>
</feature>
<evidence type="ECO:0000313" key="4">
    <source>
        <dbReference type="Proteomes" id="UP000076404"/>
    </source>
</evidence>
<feature type="domain" description="Dicarboxylate carrier MatC N-terminal" evidence="2">
    <location>
        <begin position="1"/>
        <end position="148"/>
    </location>
</feature>
<dbReference type="EMBL" id="CP011454">
    <property type="protein sequence ID" value="AMW06331.1"/>
    <property type="molecule type" value="Genomic_DNA"/>
</dbReference>
<dbReference type="AlphaFoldDB" id="A0A143BPE7"/>
<feature type="transmembrane region" description="Helical" evidence="1">
    <location>
        <begin position="91"/>
        <end position="123"/>
    </location>
</feature>
<evidence type="ECO:0000259" key="2">
    <source>
        <dbReference type="Pfam" id="PF07158"/>
    </source>
</evidence>
<dbReference type="Proteomes" id="UP000076404">
    <property type="component" value="Chromosome"/>
</dbReference>
<feature type="transmembrane region" description="Helical" evidence="1">
    <location>
        <begin position="135"/>
        <end position="162"/>
    </location>
</feature>
<dbReference type="eggNOG" id="COG1055">
    <property type="taxonomic scope" value="Bacteria"/>
</dbReference>
<dbReference type="KEGG" id="gph:GEMMAAP_19185"/>
<evidence type="ECO:0000313" key="3">
    <source>
        <dbReference type="EMBL" id="AMW06331.1"/>
    </source>
</evidence>
<feature type="transmembrane region" description="Helical" evidence="1">
    <location>
        <begin position="174"/>
        <end position="195"/>
    </location>
</feature>
<dbReference type="InterPro" id="IPR009827">
    <property type="entry name" value="MatC_N"/>
</dbReference>
<feature type="transmembrane region" description="Helical" evidence="1">
    <location>
        <begin position="243"/>
        <end position="260"/>
    </location>
</feature>
<name>A0A143BPE7_9BACT</name>
<feature type="transmembrane region" description="Helical" evidence="1">
    <location>
        <begin position="297"/>
        <end position="319"/>
    </location>
</feature>
<feature type="transmembrane region" description="Helical" evidence="1">
    <location>
        <begin position="391"/>
        <end position="414"/>
    </location>
</feature>
<dbReference type="RefSeq" id="WP_053334627.1">
    <property type="nucleotide sequence ID" value="NZ_CP011454.1"/>
</dbReference>
<dbReference type="OrthoDB" id="2814158at2"/>
<gene>
    <name evidence="3" type="ORF">GEMMAAP_19185</name>
</gene>
<reference evidence="3 4" key="1">
    <citation type="journal article" date="2014" name="Proc. Natl. Acad. Sci. U.S.A.">
        <title>Functional type 2 photosynthetic reaction centers found in the rare bacterial phylum Gemmatimonadetes.</title>
        <authorList>
            <person name="Zeng Y."/>
            <person name="Feng F."/>
            <person name="Medova H."/>
            <person name="Dean J."/>
            <person name="Koblizek M."/>
        </authorList>
    </citation>
    <scope>NUCLEOTIDE SEQUENCE [LARGE SCALE GENOMIC DNA]</scope>
    <source>
        <strain evidence="3 4">AP64</strain>
    </source>
</reference>
<sequence length="415" mass="41956">MSAAALSLLALLLVVAVSLTSRLNVGVLAVALAWAIGVFAAGWKVDQVMAVFPSSLFLTLLGVTLLFGVAQSNGTMEALTHGGLRVLHGRVALLPVLLFALACVISTTGPGAIATTALLAPLAMGLAHQARVPMLLAALMIGNGANAGNLSPISAIGVLVLSLMDKAGLGGHELAVFGANFVAHALVAAGAWALFGGPALRHARPLSAESVSLVRLTRAHLITLAVLAVWVLGVLVFKAPPGLTAFAAATVLVLAGLGNDGEMLRQVPWPVLTMVCGVSVLIGVLDKTGGMELFTTLLSQLATPATVNGVIAGVTGLISTYSSTSGVVYPAFLPAIPGLVAKLGGGNPLEIALSVNVGAALVDVSPLSTIGGLCIAAVPKGENTKVLFRQLLLWGFAMSIAGALFAQFLVPFFVV</sequence>